<keyword evidence="7" id="KW-0175">Coiled coil</keyword>
<dbReference type="Gene3D" id="1.10.287.130">
    <property type="match status" value="1"/>
</dbReference>
<dbReference type="SUPFAM" id="SSF55874">
    <property type="entry name" value="ATPase domain of HSP90 chaperone/DNA topoisomerase II/histidine kinase"/>
    <property type="match status" value="1"/>
</dbReference>
<evidence type="ECO:0000313" key="14">
    <source>
        <dbReference type="Proteomes" id="UP001597171"/>
    </source>
</evidence>
<dbReference type="SMART" id="SM00387">
    <property type="entry name" value="HATPase_c"/>
    <property type="match status" value="1"/>
</dbReference>
<dbReference type="CDD" id="cd00130">
    <property type="entry name" value="PAS"/>
    <property type="match status" value="1"/>
</dbReference>
<evidence type="ECO:0000256" key="6">
    <source>
        <dbReference type="PROSITE-ProRule" id="PRU00169"/>
    </source>
</evidence>
<dbReference type="PROSITE" id="PS50112">
    <property type="entry name" value="PAS"/>
    <property type="match status" value="1"/>
</dbReference>
<keyword evidence="4" id="KW-0808">Transferase</keyword>
<dbReference type="PANTHER" id="PTHR43065:SF49">
    <property type="entry name" value="HISTIDINE KINASE"/>
    <property type="match status" value="1"/>
</dbReference>
<keyword evidence="3 6" id="KW-0597">Phosphoprotein</keyword>
<organism evidence="13 14">
    <name type="scientific">Methylopila musalis</name>
    <dbReference type="NCBI Taxonomy" id="1134781"/>
    <lineage>
        <taxon>Bacteria</taxon>
        <taxon>Pseudomonadati</taxon>
        <taxon>Pseudomonadota</taxon>
        <taxon>Alphaproteobacteria</taxon>
        <taxon>Hyphomicrobiales</taxon>
        <taxon>Methylopilaceae</taxon>
        <taxon>Methylopila</taxon>
    </lineage>
</organism>
<dbReference type="InterPro" id="IPR036097">
    <property type="entry name" value="HisK_dim/P_sf"/>
</dbReference>
<dbReference type="InterPro" id="IPR029016">
    <property type="entry name" value="GAF-like_dom_sf"/>
</dbReference>
<dbReference type="PANTHER" id="PTHR43065">
    <property type="entry name" value="SENSOR HISTIDINE KINASE"/>
    <property type="match status" value="1"/>
</dbReference>
<keyword evidence="5" id="KW-0418">Kinase</keyword>
<dbReference type="CDD" id="cd16919">
    <property type="entry name" value="HATPase_CckA-like"/>
    <property type="match status" value="1"/>
</dbReference>
<dbReference type="InterPro" id="IPR003661">
    <property type="entry name" value="HisK_dim/P_dom"/>
</dbReference>
<feature type="modified residue" description="4-aspartylphosphate" evidence="6">
    <location>
        <position position="794"/>
    </location>
</feature>
<comment type="catalytic activity">
    <reaction evidence="1">
        <text>ATP + protein L-histidine = ADP + protein N-phospho-L-histidine.</text>
        <dbReference type="EC" id="2.7.13.3"/>
    </reaction>
</comment>
<dbReference type="Pfam" id="PF01590">
    <property type="entry name" value="GAF"/>
    <property type="match status" value="1"/>
</dbReference>
<dbReference type="Proteomes" id="UP001597171">
    <property type="component" value="Unassembled WGS sequence"/>
</dbReference>
<dbReference type="Pfam" id="PF00512">
    <property type="entry name" value="HisKA"/>
    <property type="match status" value="1"/>
</dbReference>
<feature type="domain" description="PAC" evidence="12">
    <location>
        <begin position="116"/>
        <end position="169"/>
    </location>
</feature>
<feature type="domain" description="Response regulatory" evidence="10">
    <location>
        <begin position="743"/>
        <end position="860"/>
    </location>
</feature>
<dbReference type="Gene3D" id="3.30.565.10">
    <property type="entry name" value="Histidine kinase-like ATPase, C-terminal domain"/>
    <property type="match status" value="1"/>
</dbReference>
<dbReference type="PROSITE" id="PS50110">
    <property type="entry name" value="RESPONSE_REGULATORY"/>
    <property type="match status" value="1"/>
</dbReference>
<dbReference type="InterPro" id="IPR005467">
    <property type="entry name" value="His_kinase_dom"/>
</dbReference>
<evidence type="ECO:0000256" key="5">
    <source>
        <dbReference type="ARBA" id="ARBA00022777"/>
    </source>
</evidence>
<evidence type="ECO:0000259" key="10">
    <source>
        <dbReference type="PROSITE" id="PS50110"/>
    </source>
</evidence>
<dbReference type="Gene3D" id="3.40.50.2300">
    <property type="match status" value="1"/>
</dbReference>
<dbReference type="SUPFAM" id="SSF55781">
    <property type="entry name" value="GAF domain-like"/>
    <property type="match status" value="1"/>
</dbReference>
<dbReference type="InterPro" id="IPR000700">
    <property type="entry name" value="PAS-assoc_C"/>
</dbReference>
<dbReference type="PRINTS" id="PR00344">
    <property type="entry name" value="BCTRLSENSOR"/>
</dbReference>
<dbReference type="Gene3D" id="3.30.450.40">
    <property type="match status" value="1"/>
</dbReference>
<dbReference type="InterPro" id="IPR035965">
    <property type="entry name" value="PAS-like_dom_sf"/>
</dbReference>
<sequence>MSASDDHGSGPPLPNRAADLLAREAERAESLLGPAADWPAALRTALDLLMSAEAQIVLFWGPDYVALYNDAYAPTIGAKHPGAFGRPARENWSELWDDLEPLLRSVRSTGQTISAKDRPFRLARFGREETVYFDISYQALHHEDGSVAGVLCIVSDTTERVLTERRLNFTIELGDRLRALSEPSRIKSAAAETVGQRLAADRAGYAEFSDDEATFQVLRIWTRDGVPQFGGAHAISRFGPDLLARLKTGRPLVINDVEEEPEDGRAAFRGISVGALVAAPLVKAGRLRAVFFVHSCAPRAWESAEIGFVVAAAERTWAAVEQARAEQRLSESEARYEAIANSVDQMIWSTLPDGQHDYFNDRWYEFTGVPYGSTDGDGWSDVFHPDDRERAWATWRRSLETGEPYYIEYRLRHRSGQYRWVVGRAQCVRDPSGAITRWYGTCTDVHDLKMAEARLRELNETLEARVAAEVAERQQAEEALRQAQKMESLGQLTGGVAHDFNNLLQVVVGNLDILKRNLPPDAPRLSRAADNAMTGAQRAATLTQRLLAFSRRQPLAPQPIDPNRLVAGMAEMLSRTLGETVELVAAQAPDLWRVEVDPNQLEAAVINLAVNARDAMPDGGKLTIETANVRLDGRYAAEHAEVKPGAYVAISVSDTGAGMDRGTVERAFEPFFTTKEVGKGTGLGLSMVYGFVKQSGGHVKIYSEPEHGTTVRIYLPRFTGEEPSHAGPAEPETPPPAGSSSETILVVEDDDDVRVYSAGALRELGYRVLEARDGISALAVLGQADEPIDLLFSDVVLPGGMNGEQLAGQARGLRPRLKVLFTTGYARNAIVHHGRLDSGVELITKPFAFSDLAARVRDILDAADRGRR</sequence>
<keyword evidence="14" id="KW-1185">Reference proteome</keyword>
<evidence type="ECO:0000256" key="1">
    <source>
        <dbReference type="ARBA" id="ARBA00000085"/>
    </source>
</evidence>
<dbReference type="SMART" id="SM00091">
    <property type="entry name" value="PAS"/>
    <property type="match status" value="1"/>
</dbReference>
<feature type="coiled-coil region" evidence="7">
    <location>
        <begin position="445"/>
        <end position="486"/>
    </location>
</feature>
<feature type="region of interest" description="Disordered" evidence="8">
    <location>
        <begin position="719"/>
        <end position="742"/>
    </location>
</feature>
<evidence type="ECO:0000256" key="8">
    <source>
        <dbReference type="SAM" id="MobiDB-lite"/>
    </source>
</evidence>
<dbReference type="SMART" id="SM00086">
    <property type="entry name" value="PAC"/>
    <property type="match status" value="2"/>
</dbReference>
<dbReference type="InterPro" id="IPR001789">
    <property type="entry name" value="Sig_transdc_resp-reg_receiver"/>
</dbReference>
<dbReference type="EMBL" id="JBHTMX010000039">
    <property type="protein sequence ID" value="MFD1331740.1"/>
    <property type="molecule type" value="Genomic_DNA"/>
</dbReference>
<comment type="caution">
    <text evidence="13">The sequence shown here is derived from an EMBL/GenBank/DDBJ whole genome shotgun (WGS) entry which is preliminary data.</text>
</comment>
<dbReference type="SUPFAM" id="SSF55785">
    <property type="entry name" value="PYP-like sensor domain (PAS domain)"/>
    <property type="match status" value="2"/>
</dbReference>
<gene>
    <name evidence="13" type="ORF">ACFQ4O_06965</name>
</gene>
<name>A0ABW3Z649_9HYPH</name>
<dbReference type="InterPro" id="IPR011006">
    <property type="entry name" value="CheY-like_superfamily"/>
</dbReference>
<evidence type="ECO:0000256" key="3">
    <source>
        <dbReference type="ARBA" id="ARBA00022553"/>
    </source>
</evidence>
<evidence type="ECO:0000256" key="7">
    <source>
        <dbReference type="SAM" id="Coils"/>
    </source>
</evidence>
<feature type="domain" description="Histidine kinase" evidence="9">
    <location>
        <begin position="495"/>
        <end position="719"/>
    </location>
</feature>
<dbReference type="RefSeq" id="WP_378774960.1">
    <property type="nucleotide sequence ID" value="NZ_JBHTMX010000039.1"/>
</dbReference>
<evidence type="ECO:0000256" key="2">
    <source>
        <dbReference type="ARBA" id="ARBA00012438"/>
    </source>
</evidence>
<evidence type="ECO:0000256" key="4">
    <source>
        <dbReference type="ARBA" id="ARBA00022679"/>
    </source>
</evidence>
<accession>A0ABW3Z649</accession>
<dbReference type="InterPro" id="IPR001610">
    <property type="entry name" value="PAC"/>
</dbReference>
<dbReference type="SUPFAM" id="SSF52172">
    <property type="entry name" value="CheY-like"/>
    <property type="match status" value="1"/>
</dbReference>
<dbReference type="PROSITE" id="PS50109">
    <property type="entry name" value="HIS_KIN"/>
    <property type="match status" value="1"/>
</dbReference>
<dbReference type="Gene3D" id="3.30.450.20">
    <property type="entry name" value="PAS domain"/>
    <property type="match status" value="2"/>
</dbReference>
<proteinExistence type="predicted"/>
<dbReference type="InterPro" id="IPR003594">
    <property type="entry name" value="HATPase_dom"/>
</dbReference>
<dbReference type="InterPro" id="IPR013655">
    <property type="entry name" value="PAS_fold_3"/>
</dbReference>
<dbReference type="Pfam" id="PF08448">
    <property type="entry name" value="PAS_4"/>
    <property type="match status" value="1"/>
</dbReference>
<evidence type="ECO:0000259" key="9">
    <source>
        <dbReference type="PROSITE" id="PS50109"/>
    </source>
</evidence>
<dbReference type="SMART" id="SM00388">
    <property type="entry name" value="HisKA"/>
    <property type="match status" value="1"/>
</dbReference>
<dbReference type="Pfam" id="PF00072">
    <property type="entry name" value="Response_reg"/>
    <property type="match status" value="1"/>
</dbReference>
<evidence type="ECO:0000313" key="13">
    <source>
        <dbReference type="EMBL" id="MFD1331740.1"/>
    </source>
</evidence>
<dbReference type="InterPro" id="IPR000014">
    <property type="entry name" value="PAS"/>
</dbReference>
<feature type="domain" description="PAC" evidence="12">
    <location>
        <begin position="405"/>
        <end position="457"/>
    </location>
</feature>
<dbReference type="SMART" id="SM00448">
    <property type="entry name" value="REC"/>
    <property type="match status" value="1"/>
</dbReference>
<feature type="domain" description="PAS" evidence="11">
    <location>
        <begin position="332"/>
        <end position="402"/>
    </location>
</feature>
<dbReference type="EC" id="2.7.13.3" evidence="2"/>
<dbReference type="SUPFAM" id="SSF47384">
    <property type="entry name" value="Homodimeric domain of signal transducing histidine kinase"/>
    <property type="match status" value="1"/>
</dbReference>
<dbReference type="Pfam" id="PF02518">
    <property type="entry name" value="HATPase_c"/>
    <property type="match status" value="1"/>
</dbReference>
<dbReference type="SMART" id="SM00065">
    <property type="entry name" value="GAF"/>
    <property type="match status" value="1"/>
</dbReference>
<dbReference type="InterPro" id="IPR036890">
    <property type="entry name" value="HATPase_C_sf"/>
</dbReference>
<dbReference type="Pfam" id="PF08447">
    <property type="entry name" value="PAS_3"/>
    <property type="match status" value="1"/>
</dbReference>
<evidence type="ECO:0000259" key="11">
    <source>
        <dbReference type="PROSITE" id="PS50112"/>
    </source>
</evidence>
<dbReference type="InterPro" id="IPR004358">
    <property type="entry name" value="Sig_transdc_His_kin-like_C"/>
</dbReference>
<dbReference type="InterPro" id="IPR013656">
    <property type="entry name" value="PAS_4"/>
</dbReference>
<reference evidence="14" key="1">
    <citation type="journal article" date="2019" name="Int. J. Syst. Evol. Microbiol.">
        <title>The Global Catalogue of Microorganisms (GCM) 10K type strain sequencing project: providing services to taxonomists for standard genome sequencing and annotation.</title>
        <authorList>
            <consortium name="The Broad Institute Genomics Platform"/>
            <consortium name="The Broad Institute Genome Sequencing Center for Infectious Disease"/>
            <person name="Wu L."/>
            <person name="Ma J."/>
        </authorList>
    </citation>
    <scope>NUCLEOTIDE SEQUENCE [LARGE SCALE GENOMIC DNA]</scope>
    <source>
        <strain evidence="14">CCUG 61696</strain>
    </source>
</reference>
<dbReference type="NCBIfam" id="TIGR00229">
    <property type="entry name" value="sensory_box"/>
    <property type="match status" value="1"/>
</dbReference>
<evidence type="ECO:0000259" key="12">
    <source>
        <dbReference type="PROSITE" id="PS50113"/>
    </source>
</evidence>
<dbReference type="PROSITE" id="PS50113">
    <property type="entry name" value="PAC"/>
    <property type="match status" value="2"/>
</dbReference>
<protein>
    <recommendedName>
        <fullName evidence="2">histidine kinase</fullName>
        <ecNumber evidence="2">2.7.13.3</ecNumber>
    </recommendedName>
</protein>
<dbReference type="InterPro" id="IPR003018">
    <property type="entry name" value="GAF"/>
</dbReference>